<name>T1L1H5_TETUR</name>
<dbReference type="OMA" id="NNPIEHQ"/>
<dbReference type="EMBL" id="CAEY01000898">
    <property type="status" value="NOT_ANNOTATED_CDS"/>
    <property type="molecule type" value="Genomic_DNA"/>
</dbReference>
<organism evidence="6 7">
    <name type="scientific">Tetranychus urticae</name>
    <name type="common">Two-spotted spider mite</name>
    <dbReference type="NCBI Taxonomy" id="32264"/>
    <lineage>
        <taxon>Eukaryota</taxon>
        <taxon>Metazoa</taxon>
        <taxon>Ecdysozoa</taxon>
        <taxon>Arthropoda</taxon>
        <taxon>Chelicerata</taxon>
        <taxon>Arachnida</taxon>
        <taxon>Acari</taxon>
        <taxon>Acariformes</taxon>
        <taxon>Trombidiformes</taxon>
        <taxon>Prostigmata</taxon>
        <taxon>Eleutherengona</taxon>
        <taxon>Raphignathae</taxon>
        <taxon>Tetranychoidea</taxon>
        <taxon>Tetranychidae</taxon>
        <taxon>Tetranychus</taxon>
    </lineage>
</organism>
<feature type="region of interest" description="Disordered" evidence="4">
    <location>
        <begin position="390"/>
        <end position="533"/>
    </location>
</feature>
<evidence type="ECO:0000259" key="5">
    <source>
        <dbReference type="PROSITE" id="PS51516"/>
    </source>
</evidence>
<reference evidence="7" key="1">
    <citation type="submission" date="2011-08" db="EMBL/GenBank/DDBJ databases">
        <authorList>
            <person name="Rombauts S."/>
        </authorList>
    </citation>
    <scope>NUCLEOTIDE SEQUENCE</scope>
    <source>
        <strain evidence="7">London</strain>
    </source>
</reference>
<feature type="compositionally biased region" description="Low complexity" evidence="4">
    <location>
        <begin position="429"/>
        <end position="453"/>
    </location>
</feature>
<evidence type="ECO:0000256" key="1">
    <source>
        <dbReference type="ARBA" id="ARBA00023015"/>
    </source>
</evidence>
<keyword evidence="1" id="KW-0805">Transcription regulation</keyword>
<feature type="region of interest" description="Disordered" evidence="4">
    <location>
        <begin position="126"/>
        <end position="359"/>
    </location>
</feature>
<evidence type="ECO:0000313" key="6">
    <source>
        <dbReference type="EnsemblMetazoa" id="tetur31g01780.1"/>
    </source>
</evidence>
<dbReference type="EnsemblMetazoa" id="tetur31g01780.1">
    <property type="protein sequence ID" value="tetur31g01780.1"/>
    <property type="gene ID" value="tetur31g01780"/>
</dbReference>
<feature type="compositionally biased region" description="Polar residues" evidence="4">
    <location>
        <begin position="647"/>
        <end position="656"/>
    </location>
</feature>
<keyword evidence="7" id="KW-1185">Reference proteome</keyword>
<feature type="domain" description="Sox C-terminal" evidence="5">
    <location>
        <begin position="621"/>
        <end position="695"/>
    </location>
</feature>
<evidence type="ECO:0000256" key="3">
    <source>
        <dbReference type="ARBA" id="ARBA00023242"/>
    </source>
</evidence>
<feature type="compositionally biased region" description="Low complexity" evidence="4">
    <location>
        <begin position="348"/>
        <end position="359"/>
    </location>
</feature>
<feature type="compositionally biased region" description="Pro residues" evidence="4">
    <location>
        <begin position="156"/>
        <end position="182"/>
    </location>
</feature>
<feature type="compositionally biased region" description="Low complexity" evidence="4">
    <location>
        <begin position="142"/>
        <end position="155"/>
    </location>
</feature>
<dbReference type="Proteomes" id="UP000015104">
    <property type="component" value="Unassembled WGS sequence"/>
</dbReference>
<dbReference type="PROSITE" id="PS51516">
    <property type="entry name" value="SOX_C"/>
    <property type="match status" value="1"/>
</dbReference>
<feature type="compositionally biased region" description="Basic and acidic residues" evidence="4">
    <location>
        <begin position="676"/>
        <end position="689"/>
    </location>
</feature>
<dbReference type="InterPro" id="IPR021934">
    <property type="entry name" value="Sox_C"/>
</dbReference>
<keyword evidence="2" id="KW-0804">Transcription</keyword>
<evidence type="ECO:0000256" key="2">
    <source>
        <dbReference type="ARBA" id="ARBA00023163"/>
    </source>
</evidence>
<dbReference type="KEGG" id="tut:107369282"/>
<feature type="compositionally biased region" description="Polar residues" evidence="4">
    <location>
        <begin position="186"/>
        <end position="196"/>
    </location>
</feature>
<evidence type="ECO:0000313" key="7">
    <source>
        <dbReference type="Proteomes" id="UP000015104"/>
    </source>
</evidence>
<feature type="compositionally biased region" description="Basic and acidic residues" evidence="4">
    <location>
        <begin position="484"/>
        <end position="493"/>
    </location>
</feature>
<dbReference type="AlphaFoldDB" id="T1L1H5"/>
<dbReference type="OrthoDB" id="10581847at2759"/>
<evidence type="ECO:0000256" key="4">
    <source>
        <dbReference type="SAM" id="MobiDB-lite"/>
    </source>
</evidence>
<sequence>MYIKVNFVLSFCITITIICVNKLVWAGDKFVESNTIVVQNGNDGGDDDHDEESSIIYTPIPIPIPMKLKKSIVNPSYLYPIHQDPSMPSYRMTQRSIIHVPSPAPNLQPTPNNFYSRFRTVPPTHYALPPSYNDRLPMPIHPSSNERQSSQSSQAQPPPPPLVLSSPIPPPLPLSGPVPTGPPMHLSQSRPSVSTNSPSFFPPIQPIPSVAQVSDDRDNRYFSLHEPWPPAYTNTNGDKNTIKMTTSTEVQNDGNSEVLPEDERNPNNNANNNNMAGPDDGRNGLVDYPPADQDYGQNYQANYDRPDYPANTDYREDYQAKANKPGGDGVTETVDEGNGGGIDDDYYQDYQNPRDYNDYQGKQVENDVAQPNLNYPSDSQEVVNYHNQDANDYQAGGQEPVYGDGYPANELPNQSNEQKQNNYEEGNHQSSQSTSLPPSPQTDYTQDYADDYYSLGNGQGTSNEQTDVNNNQIDNPDNNEEDENQRNDNERFDQLSPKPLNQFTKESTPIPDRPMDYPYSSDGYNEPSMSPFESTPMVTIPLNPGTEPGVRPLPDQINEFDLTGDPYLDNYGRSMRDKSQPNSMENHINQINDGDYGKRNQQYHFNNVKDSSSRPNDYPLSNDQQNDDSTPPAQSNYNNDWPMENDYYQQNRQPMISQSAQPPSLQSPSSPSQLDSNRELDSPIDRYDPEDWGQY</sequence>
<feature type="compositionally biased region" description="Polar residues" evidence="4">
    <location>
        <begin position="599"/>
        <end position="639"/>
    </location>
</feature>
<feature type="compositionally biased region" description="Polar residues" evidence="4">
    <location>
        <begin position="580"/>
        <end position="592"/>
    </location>
</feature>
<feature type="compositionally biased region" description="Low complexity" evidence="4">
    <location>
        <begin position="657"/>
        <end position="675"/>
    </location>
</feature>
<reference evidence="6" key="2">
    <citation type="submission" date="2015-06" db="UniProtKB">
        <authorList>
            <consortium name="EnsemblMetazoa"/>
        </authorList>
    </citation>
    <scope>IDENTIFICATION</scope>
</reference>
<accession>T1L1H5</accession>
<feature type="compositionally biased region" description="Polar residues" evidence="4">
    <location>
        <begin position="232"/>
        <end position="255"/>
    </location>
</feature>
<proteinExistence type="predicted"/>
<dbReference type="HOGENOM" id="CLU_396562_0_0_1"/>
<keyword evidence="3" id="KW-0539">Nucleus</keyword>
<feature type="compositionally biased region" description="Polar residues" evidence="4">
    <location>
        <begin position="411"/>
        <end position="424"/>
    </location>
</feature>
<protein>
    <recommendedName>
        <fullName evidence="5">Sox C-terminal domain-containing protein</fullName>
    </recommendedName>
</protein>
<gene>
    <name evidence="6" type="primary">107369282</name>
</gene>
<feature type="region of interest" description="Disordered" evidence="4">
    <location>
        <begin position="565"/>
        <end position="695"/>
    </location>
</feature>